<accession>A0A023ZTV4</accession>
<protein>
    <submittedName>
        <fullName evidence="1">Uncharacterized protein</fullName>
    </submittedName>
</protein>
<dbReference type="KEGG" id="vg:19525682"/>
<organism evidence="1 2">
    <name type="scientific">Escherichia phage e4/1c</name>
    <dbReference type="NCBI Taxonomy" id="1495286"/>
    <lineage>
        <taxon>Viruses</taxon>
        <taxon>Duplodnaviria</taxon>
        <taxon>Heunggongvirae</taxon>
        <taxon>Uroviricota</taxon>
        <taxon>Caudoviricetes</taxon>
        <taxon>Drexlerviridae</taxon>
        <taxon>Rogunavirinae</taxon>
        <taxon>Rogunavirus</taxon>
        <taxon>Rogunavirus E41c</taxon>
    </lineage>
</organism>
<dbReference type="RefSeq" id="YP_009036045.1">
    <property type="nucleotide sequence ID" value="NC_024210.1"/>
</dbReference>
<keyword evidence="2" id="KW-1185">Reference proteome</keyword>
<dbReference type="OrthoDB" id="18343at10239"/>
<proteinExistence type="predicted"/>
<sequence length="85" mass="9968">MNLPGLDFDESKYQVVFFGEKPYRKIPFSEWIPPDYLDVLVQIEIGKAELMYYSPGCNMMMPSEYSPAIAALETEFLDYWLKEVK</sequence>
<evidence type="ECO:0000313" key="2">
    <source>
        <dbReference type="Proteomes" id="UP000024438"/>
    </source>
</evidence>
<gene>
    <name evidence="1" type="primary">e41c_0046</name>
</gene>
<name>A0A023ZTV4_9CAUD</name>
<reference evidence="1 2" key="1">
    <citation type="submission" date="2014-04" db="EMBL/GenBank/DDBJ databases">
        <title>Complete genome sequence of e4/1c, an Escherichia coli O157:H7-specific phage with proven potential as a biocontrol agent.</title>
        <authorList>
            <person name="McAuliffe O."/>
            <person name="Coffey B."/>
            <person name="Casey A."/>
            <person name="O'Sullivan O."/>
            <person name="Coffey A."/>
            <person name="Ross P."/>
        </authorList>
    </citation>
    <scope>NUCLEOTIDE SEQUENCE [LARGE SCALE GENOMIC DNA]</scope>
</reference>
<dbReference type="EMBL" id="KJ668713">
    <property type="protein sequence ID" value="AHY83196.1"/>
    <property type="molecule type" value="Genomic_DNA"/>
</dbReference>
<evidence type="ECO:0000313" key="1">
    <source>
        <dbReference type="EMBL" id="AHY83196.1"/>
    </source>
</evidence>
<dbReference type="Proteomes" id="UP000024438">
    <property type="component" value="Segment"/>
</dbReference>